<reference evidence="2" key="2">
    <citation type="journal article" date="2013" name="PLoS Genet.">
        <title>Comparative genome structure, secondary metabolite, and effector coding capacity across Cochliobolus pathogens.</title>
        <authorList>
            <person name="Condon B.J."/>
            <person name="Leng Y."/>
            <person name="Wu D."/>
            <person name="Bushley K.E."/>
            <person name="Ohm R.A."/>
            <person name="Otillar R."/>
            <person name="Martin J."/>
            <person name="Schackwitz W."/>
            <person name="Grimwood J."/>
            <person name="MohdZainudin N."/>
            <person name="Xue C."/>
            <person name="Wang R."/>
            <person name="Manning V.A."/>
            <person name="Dhillon B."/>
            <person name="Tu Z.J."/>
            <person name="Steffenson B.J."/>
            <person name="Salamov A."/>
            <person name="Sun H."/>
            <person name="Lowry S."/>
            <person name="LaButti K."/>
            <person name="Han J."/>
            <person name="Copeland A."/>
            <person name="Lindquist E."/>
            <person name="Barry K."/>
            <person name="Schmutz J."/>
            <person name="Baker S.E."/>
            <person name="Ciuffetti L.M."/>
            <person name="Grigoriev I.V."/>
            <person name="Zhong S."/>
            <person name="Turgeon B.G."/>
        </authorList>
    </citation>
    <scope>NUCLEOTIDE SEQUENCE [LARGE SCALE GENOMIC DNA]</scope>
    <source>
        <strain evidence="2">C5 / ATCC 48332 / race O</strain>
    </source>
</reference>
<dbReference type="OrthoDB" id="3787669at2759"/>
<evidence type="ECO:0000313" key="2">
    <source>
        <dbReference type="Proteomes" id="UP000016936"/>
    </source>
</evidence>
<keyword evidence="2" id="KW-1185">Reference proteome</keyword>
<dbReference type="eggNOG" id="ENOG502SXPM">
    <property type="taxonomic scope" value="Eukaryota"/>
</dbReference>
<gene>
    <name evidence="1" type="ORF">COCHEDRAFT_1115181</name>
</gene>
<accession>M2UF79</accession>
<proteinExistence type="predicted"/>
<name>M2UF79_COCH5</name>
<organism evidence="1 2">
    <name type="scientific">Cochliobolus heterostrophus (strain C5 / ATCC 48332 / race O)</name>
    <name type="common">Southern corn leaf blight fungus</name>
    <name type="synonym">Bipolaris maydis</name>
    <dbReference type="NCBI Taxonomy" id="701091"/>
    <lineage>
        <taxon>Eukaryota</taxon>
        <taxon>Fungi</taxon>
        <taxon>Dikarya</taxon>
        <taxon>Ascomycota</taxon>
        <taxon>Pezizomycotina</taxon>
        <taxon>Dothideomycetes</taxon>
        <taxon>Pleosporomycetidae</taxon>
        <taxon>Pleosporales</taxon>
        <taxon>Pleosporineae</taxon>
        <taxon>Pleosporaceae</taxon>
        <taxon>Bipolaris</taxon>
    </lineage>
</organism>
<dbReference type="AlphaFoldDB" id="M2UF79"/>
<dbReference type="EMBL" id="KB445584">
    <property type="protein sequence ID" value="EMD86562.1"/>
    <property type="molecule type" value="Genomic_DNA"/>
</dbReference>
<dbReference type="SUPFAM" id="SSF51197">
    <property type="entry name" value="Clavaminate synthase-like"/>
    <property type="match status" value="1"/>
</dbReference>
<dbReference type="Proteomes" id="UP000016936">
    <property type="component" value="Unassembled WGS sequence"/>
</dbReference>
<reference evidence="1 2" key="1">
    <citation type="journal article" date="2012" name="PLoS Pathog.">
        <title>Diverse lifestyles and strategies of plant pathogenesis encoded in the genomes of eighteen Dothideomycetes fungi.</title>
        <authorList>
            <person name="Ohm R.A."/>
            <person name="Feau N."/>
            <person name="Henrissat B."/>
            <person name="Schoch C.L."/>
            <person name="Horwitz B.A."/>
            <person name="Barry K.W."/>
            <person name="Condon B.J."/>
            <person name="Copeland A.C."/>
            <person name="Dhillon B."/>
            <person name="Glaser F."/>
            <person name="Hesse C.N."/>
            <person name="Kosti I."/>
            <person name="LaButti K."/>
            <person name="Lindquist E.A."/>
            <person name="Lucas S."/>
            <person name="Salamov A.A."/>
            <person name="Bradshaw R.E."/>
            <person name="Ciuffetti L."/>
            <person name="Hamelin R.C."/>
            <person name="Kema G.H.J."/>
            <person name="Lawrence C."/>
            <person name="Scott J.A."/>
            <person name="Spatafora J.W."/>
            <person name="Turgeon B.G."/>
            <person name="de Wit P.J.G.M."/>
            <person name="Zhong S."/>
            <person name="Goodwin S.B."/>
            <person name="Grigoriev I.V."/>
        </authorList>
    </citation>
    <scope>NUCLEOTIDE SEQUENCE [LARGE SCALE GENOMIC DNA]</scope>
    <source>
        <strain evidence="2">C5 / ATCC 48332 / race O</strain>
    </source>
</reference>
<feature type="non-terminal residue" evidence="1">
    <location>
        <position position="213"/>
    </location>
</feature>
<dbReference type="Gene3D" id="2.60.120.620">
    <property type="entry name" value="q2cbj1_9rhob like domain"/>
    <property type="match status" value="1"/>
</dbReference>
<protein>
    <submittedName>
        <fullName evidence="1">Uncharacterized protein</fullName>
    </submittedName>
</protein>
<sequence>MYAQIGADTAFRHIDQAVINEGADAKLMHGSISLDDEDENNCTELLMGFHRHLPEYRQWRETTGRARAINVIQGWKDENDWPQVIQDKLPDIKWIRQPCKRGQVRISHPLLPYGSTGPMTVNRRIIPCWYVVVRNGTMENPNLGTYEEICKAHRELLAAPRSPSGYPNKYGGTDQPFPADVRIDLQSYIQRALVGQVHWGDPMVRREMHIEFG</sequence>
<dbReference type="HOGENOM" id="CLU_1297097_0_0_1"/>
<evidence type="ECO:0000313" key="1">
    <source>
        <dbReference type="EMBL" id="EMD86562.1"/>
    </source>
</evidence>
<dbReference type="STRING" id="701091.M2UF79"/>